<proteinExistence type="predicted"/>
<organism evidence="1 2">
    <name type="scientific">Acetobacter musti</name>
    <dbReference type="NCBI Taxonomy" id="864732"/>
    <lineage>
        <taxon>Bacteria</taxon>
        <taxon>Pseudomonadati</taxon>
        <taxon>Pseudomonadota</taxon>
        <taxon>Alphaproteobacteria</taxon>
        <taxon>Acetobacterales</taxon>
        <taxon>Acetobacteraceae</taxon>
        <taxon>Acetobacter</taxon>
    </lineage>
</organism>
<accession>A0ABX0JTB8</accession>
<dbReference type="PROSITE" id="PS51257">
    <property type="entry name" value="PROKAR_LIPOPROTEIN"/>
    <property type="match status" value="1"/>
</dbReference>
<name>A0ABX0JTB8_9PROT</name>
<dbReference type="RefSeq" id="WP_173584407.1">
    <property type="nucleotide sequence ID" value="NZ_WOTB01000024.1"/>
</dbReference>
<dbReference type="Proteomes" id="UP000635278">
    <property type="component" value="Unassembled WGS sequence"/>
</dbReference>
<evidence type="ECO:0000313" key="2">
    <source>
        <dbReference type="Proteomes" id="UP000635278"/>
    </source>
</evidence>
<evidence type="ECO:0000313" key="1">
    <source>
        <dbReference type="EMBL" id="NHN86023.1"/>
    </source>
</evidence>
<reference evidence="1 2" key="1">
    <citation type="journal article" date="2020" name="Int. J. Syst. Evol. Microbiol.">
        <title>Novel acetic acid bacteria from cider fermentations: Acetobacter conturbans sp. nov. and Acetobacter fallax sp. nov.</title>
        <authorList>
            <person name="Sombolestani A.S."/>
            <person name="Cleenwerck I."/>
            <person name="Cnockaert M."/>
            <person name="Borremans W."/>
            <person name="Wieme A.D."/>
            <person name="De Vuyst L."/>
            <person name="Vandamme P."/>
        </authorList>
    </citation>
    <scope>NUCLEOTIDE SEQUENCE [LARGE SCALE GENOMIC DNA]</scope>
    <source>
        <strain evidence="1 2">LMG 30640</strain>
    </source>
</reference>
<dbReference type="EMBL" id="WOTB01000024">
    <property type="protein sequence ID" value="NHN86023.1"/>
    <property type="molecule type" value="Genomic_DNA"/>
</dbReference>
<keyword evidence="2" id="KW-1185">Reference proteome</keyword>
<gene>
    <name evidence="1" type="ORF">GOB93_15435</name>
</gene>
<comment type="caution">
    <text evidence="1">The sequence shown here is derived from an EMBL/GenBank/DDBJ whole genome shotgun (WGS) entry which is preliminary data.</text>
</comment>
<protein>
    <submittedName>
        <fullName evidence="1">Uncharacterized protein</fullName>
    </submittedName>
</protein>
<sequence>MKLFQRISEDAAFLKKGGTQKLLLFQAFIMGCIFDSDQGKQSAGTKKYYATNMVWKFCF</sequence>